<feature type="region of interest" description="Disordered" evidence="1">
    <location>
        <begin position="1"/>
        <end position="65"/>
    </location>
</feature>
<keyword evidence="3" id="KW-1185">Reference proteome</keyword>
<dbReference type="Proteomes" id="UP000544331">
    <property type="component" value="Unassembled WGS sequence"/>
</dbReference>
<gene>
    <name evidence="2" type="ORF">FMUND_7598</name>
</gene>
<dbReference type="EMBL" id="JAAOAN010000252">
    <property type="protein sequence ID" value="KAF5714096.1"/>
    <property type="molecule type" value="Genomic_DNA"/>
</dbReference>
<organism evidence="2 3">
    <name type="scientific">Fusarium mundagurra</name>
    <dbReference type="NCBI Taxonomy" id="1567541"/>
    <lineage>
        <taxon>Eukaryota</taxon>
        <taxon>Fungi</taxon>
        <taxon>Dikarya</taxon>
        <taxon>Ascomycota</taxon>
        <taxon>Pezizomycotina</taxon>
        <taxon>Sordariomycetes</taxon>
        <taxon>Hypocreomycetidae</taxon>
        <taxon>Hypocreales</taxon>
        <taxon>Nectriaceae</taxon>
        <taxon>Fusarium</taxon>
        <taxon>Fusarium fujikuroi species complex</taxon>
    </lineage>
</organism>
<accession>A0A8H5YMQ5</accession>
<protein>
    <submittedName>
        <fullName evidence="2">Uncharacterized protein</fullName>
    </submittedName>
</protein>
<evidence type="ECO:0000256" key="1">
    <source>
        <dbReference type="SAM" id="MobiDB-lite"/>
    </source>
</evidence>
<evidence type="ECO:0000313" key="3">
    <source>
        <dbReference type="Proteomes" id="UP000544331"/>
    </source>
</evidence>
<name>A0A8H5YMQ5_9HYPO</name>
<evidence type="ECO:0000313" key="2">
    <source>
        <dbReference type="EMBL" id="KAF5714096.1"/>
    </source>
</evidence>
<comment type="caution">
    <text evidence="2">The sequence shown here is derived from an EMBL/GenBank/DDBJ whole genome shotgun (WGS) entry which is preliminary data.</text>
</comment>
<dbReference type="OrthoDB" id="10405529at2759"/>
<proteinExistence type="predicted"/>
<reference evidence="2 3" key="1">
    <citation type="submission" date="2020-05" db="EMBL/GenBank/DDBJ databases">
        <title>Identification and distribution of gene clusters putatively required for synthesis of sphingolipid metabolism inhibitors in phylogenetically diverse species of the filamentous fungus Fusarium.</title>
        <authorList>
            <person name="Kim H.-S."/>
            <person name="Busman M."/>
            <person name="Brown D.W."/>
            <person name="Divon H."/>
            <person name="Uhlig S."/>
            <person name="Proctor R.H."/>
        </authorList>
    </citation>
    <scope>NUCLEOTIDE SEQUENCE [LARGE SCALE GENOMIC DNA]</scope>
    <source>
        <strain evidence="2 3">NRRL 66235</strain>
    </source>
</reference>
<dbReference type="AlphaFoldDB" id="A0A8H5YMQ5"/>
<sequence length="129" mass="13909">MGVFFASGRGHCQSRVKEPTNEPSPVLSSDSDDNADTPGSPMPSIDVFHDALGTPYSGPEPAMSPVDRWLESSDADAPIIGVGEAKMHQGGVIKLEKMYEDKGVIVVKYLSKKESETDGWKATAEQKEQ</sequence>